<gene>
    <name evidence="8" type="ORF">ALO_05570</name>
</gene>
<dbReference type="Proteomes" id="UP000003240">
    <property type="component" value="Unassembled WGS sequence"/>
</dbReference>
<dbReference type="Gene3D" id="1.10.10.10">
    <property type="entry name" value="Winged helix-like DNA-binding domain superfamily/Winged helix DNA-binding domain"/>
    <property type="match status" value="1"/>
</dbReference>
<dbReference type="OrthoDB" id="9791752at2"/>
<dbReference type="GO" id="GO:0003677">
    <property type="term" value="F:DNA binding"/>
    <property type="evidence" value="ECO:0007669"/>
    <property type="project" value="UniProtKB-KW"/>
</dbReference>
<dbReference type="Gene3D" id="3.30.450.40">
    <property type="match status" value="1"/>
</dbReference>
<organism evidence="8 9">
    <name type="scientific">Acetonema longum DSM 6540</name>
    <dbReference type="NCBI Taxonomy" id="1009370"/>
    <lineage>
        <taxon>Bacteria</taxon>
        <taxon>Bacillati</taxon>
        <taxon>Bacillota</taxon>
        <taxon>Negativicutes</taxon>
        <taxon>Acetonemataceae</taxon>
        <taxon>Acetonema</taxon>
    </lineage>
</organism>
<dbReference type="PROSITE" id="PS51077">
    <property type="entry name" value="HTH_ICLR"/>
    <property type="match status" value="1"/>
</dbReference>
<dbReference type="InterPro" id="IPR036388">
    <property type="entry name" value="WH-like_DNA-bd_sf"/>
</dbReference>
<dbReference type="PROSITE" id="PS51078">
    <property type="entry name" value="ICLR_ED"/>
    <property type="match status" value="1"/>
</dbReference>
<evidence type="ECO:0000313" key="9">
    <source>
        <dbReference type="Proteomes" id="UP000003240"/>
    </source>
</evidence>
<sequence length="261" mass="28695">MGDEKSGDKDSISAIDRAIDILFFLQQEGREQGVTRIASGLGIYKSTVHRTLATLEKRGFVQQNAENGKYWLGIKLYSLGMLIGENLPLKQIAFPFAKDLAEKYREVVHIGVLDKTASLYPQLIILDKIESKVMLSMTPPAGSVSPSHCSAVGKALLAFCPPEYLARFAGVSLPAYTPNTITDWSVFLEELARIRERGYSLDDEELELGLTCIGGPIFARDRDVVAALSLSGPTSRLKSDQFEKIVADVQTTAQQISRALR</sequence>
<keyword evidence="1" id="KW-0805">Transcription regulation</keyword>
<dbReference type="PANTHER" id="PTHR30136:SF35">
    <property type="entry name" value="HTH-TYPE TRANSCRIPTIONAL REGULATOR RV1719"/>
    <property type="match status" value="1"/>
</dbReference>
<protein>
    <recommendedName>
        <fullName evidence="5">Glycerol operon regulatory protein</fullName>
    </recommendedName>
</protein>
<dbReference type="AlphaFoldDB" id="F7NGD0"/>
<dbReference type="GO" id="GO:0003700">
    <property type="term" value="F:DNA-binding transcription factor activity"/>
    <property type="evidence" value="ECO:0007669"/>
    <property type="project" value="TreeGrafter"/>
</dbReference>
<comment type="function">
    <text evidence="4">May be an activator protein for the gylABX operon.</text>
</comment>
<keyword evidence="3" id="KW-0804">Transcription</keyword>
<dbReference type="Pfam" id="PF09339">
    <property type="entry name" value="HTH_IclR"/>
    <property type="match status" value="1"/>
</dbReference>
<evidence type="ECO:0000256" key="1">
    <source>
        <dbReference type="ARBA" id="ARBA00023015"/>
    </source>
</evidence>
<dbReference type="InterPro" id="IPR036390">
    <property type="entry name" value="WH_DNA-bd_sf"/>
</dbReference>
<dbReference type="STRING" id="1009370.ALO_05570"/>
<dbReference type="EMBL" id="AFGF01000042">
    <property type="protein sequence ID" value="EGO64885.1"/>
    <property type="molecule type" value="Genomic_DNA"/>
</dbReference>
<dbReference type="SUPFAM" id="SSF46785">
    <property type="entry name" value="Winged helix' DNA-binding domain"/>
    <property type="match status" value="1"/>
</dbReference>
<dbReference type="SUPFAM" id="SSF55781">
    <property type="entry name" value="GAF domain-like"/>
    <property type="match status" value="1"/>
</dbReference>
<evidence type="ECO:0000256" key="3">
    <source>
        <dbReference type="ARBA" id="ARBA00023163"/>
    </source>
</evidence>
<dbReference type="InterPro" id="IPR050707">
    <property type="entry name" value="HTH_MetabolicPath_Reg"/>
</dbReference>
<dbReference type="InterPro" id="IPR005471">
    <property type="entry name" value="Tscrpt_reg_IclR_N"/>
</dbReference>
<feature type="domain" description="HTH iclR-type" evidence="6">
    <location>
        <begin position="12"/>
        <end position="74"/>
    </location>
</feature>
<dbReference type="InterPro" id="IPR029016">
    <property type="entry name" value="GAF-like_dom_sf"/>
</dbReference>
<dbReference type="GO" id="GO:0045892">
    <property type="term" value="P:negative regulation of DNA-templated transcription"/>
    <property type="evidence" value="ECO:0007669"/>
    <property type="project" value="TreeGrafter"/>
</dbReference>
<keyword evidence="9" id="KW-1185">Reference proteome</keyword>
<evidence type="ECO:0000256" key="2">
    <source>
        <dbReference type="ARBA" id="ARBA00023125"/>
    </source>
</evidence>
<proteinExistence type="predicted"/>
<dbReference type="FunFam" id="1.10.10.10:FF:000056">
    <property type="entry name" value="IclR family transcriptional regulator"/>
    <property type="match status" value="1"/>
</dbReference>
<dbReference type="InterPro" id="IPR014757">
    <property type="entry name" value="Tscrpt_reg_IclR_C"/>
</dbReference>
<evidence type="ECO:0000259" key="6">
    <source>
        <dbReference type="PROSITE" id="PS51077"/>
    </source>
</evidence>
<dbReference type="eggNOG" id="COG1414">
    <property type="taxonomic scope" value="Bacteria"/>
</dbReference>
<dbReference type="RefSeq" id="WP_004093635.1">
    <property type="nucleotide sequence ID" value="NZ_AFGF01000042.1"/>
</dbReference>
<evidence type="ECO:0000256" key="4">
    <source>
        <dbReference type="ARBA" id="ARBA00058938"/>
    </source>
</evidence>
<evidence type="ECO:0000313" key="8">
    <source>
        <dbReference type="EMBL" id="EGO64885.1"/>
    </source>
</evidence>
<evidence type="ECO:0000256" key="5">
    <source>
        <dbReference type="ARBA" id="ARBA00070406"/>
    </source>
</evidence>
<accession>F7NGD0</accession>
<dbReference type="SMART" id="SM00346">
    <property type="entry name" value="HTH_ICLR"/>
    <property type="match status" value="1"/>
</dbReference>
<reference evidence="8 9" key="1">
    <citation type="journal article" date="2011" name="EMBO J.">
        <title>Structural diversity of bacterial flagellar motors.</title>
        <authorList>
            <person name="Chen S."/>
            <person name="Beeby M."/>
            <person name="Murphy G.E."/>
            <person name="Leadbetter J.R."/>
            <person name="Hendrixson D.R."/>
            <person name="Briegel A."/>
            <person name="Li Z."/>
            <person name="Shi J."/>
            <person name="Tocheva E.I."/>
            <person name="Muller A."/>
            <person name="Dobro M.J."/>
            <person name="Jensen G.J."/>
        </authorList>
    </citation>
    <scope>NUCLEOTIDE SEQUENCE [LARGE SCALE GENOMIC DNA]</scope>
    <source>
        <strain evidence="8 9">DSM 6540</strain>
    </source>
</reference>
<keyword evidence="2" id="KW-0238">DNA-binding</keyword>
<name>F7NGD0_9FIRM</name>
<dbReference type="Pfam" id="PF01614">
    <property type="entry name" value="IclR_C"/>
    <property type="match status" value="1"/>
</dbReference>
<feature type="domain" description="IclR-ED" evidence="7">
    <location>
        <begin position="75"/>
        <end position="261"/>
    </location>
</feature>
<evidence type="ECO:0000259" key="7">
    <source>
        <dbReference type="PROSITE" id="PS51078"/>
    </source>
</evidence>
<dbReference type="PANTHER" id="PTHR30136">
    <property type="entry name" value="HELIX-TURN-HELIX TRANSCRIPTIONAL REGULATOR, ICLR FAMILY"/>
    <property type="match status" value="1"/>
</dbReference>
<comment type="caution">
    <text evidence="8">The sequence shown here is derived from an EMBL/GenBank/DDBJ whole genome shotgun (WGS) entry which is preliminary data.</text>
</comment>